<keyword evidence="2" id="KW-1185">Reference proteome</keyword>
<gene>
    <name evidence="1" type="ORF">PPSIR1_21984</name>
</gene>
<reference evidence="1 2" key="1">
    <citation type="submission" date="2007-06" db="EMBL/GenBank/DDBJ databases">
        <authorList>
            <person name="Shimkets L."/>
            <person name="Ferriera S."/>
            <person name="Johnson J."/>
            <person name="Kravitz S."/>
            <person name="Beeson K."/>
            <person name="Sutton G."/>
            <person name="Rogers Y.-H."/>
            <person name="Friedman R."/>
            <person name="Frazier M."/>
            <person name="Venter J.C."/>
        </authorList>
    </citation>
    <scope>NUCLEOTIDE SEQUENCE [LARGE SCALE GENOMIC DNA]</scope>
    <source>
        <strain evidence="1 2">SIR-1</strain>
    </source>
</reference>
<dbReference type="Proteomes" id="UP000005801">
    <property type="component" value="Unassembled WGS sequence"/>
</dbReference>
<dbReference type="EMBL" id="ABCS01000002">
    <property type="protein sequence ID" value="EDM81632.1"/>
    <property type="molecule type" value="Genomic_DNA"/>
</dbReference>
<evidence type="ECO:0000313" key="1">
    <source>
        <dbReference type="EMBL" id="EDM81632.1"/>
    </source>
</evidence>
<organism evidence="1 2">
    <name type="scientific">Plesiocystis pacifica SIR-1</name>
    <dbReference type="NCBI Taxonomy" id="391625"/>
    <lineage>
        <taxon>Bacteria</taxon>
        <taxon>Pseudomonadati</taxon>
        <taxon>Myxococcota</taxon>
        <taxon>Polyangia</taxon>
        <taxon>Nannocystales</taxon>
        <taxon>Nannocystaceae</taxon>
        <taxon>Plesiocystis</taxon>
    </lineage>
</organism>
<comment type="caution">
    <text evidence="1">The sequence shown here is derived from an EMBL/GenBank/DDBJ whole genome shotgun (WGS) entry which is preliminary data.</text>
</comment>
<dbReference type="RefSeq" id="WP_006969243.1">
    <property type="nucleotide sequence ID" value="NZ_ABCS01000002.1"/>
</dbReference>
<evidence type="ECO:0000313" key="2">
    <source>
        <dbReference type="Proteomes" id="UP000005801"/>
    </source>
</evidence>
<dbReference type="AlphaFoldDB" id="A6FXP4"/>
<accession>A6FXP4</accession>
<protein>
    <submittedName>
        <fullName evidence="1">Uncharacterized protein</fullName>
    </submittedName>
</protein>
<name>A6FXP4_9BACT</name>
<sequence>MPVLQALALLATLTPGEPAPEPPAVVLALSPVLVDAPVHVEPPAAPGWGRRLRRSNAAQALRSIVDTADSVLDTHAAQEPPATLPRRISV</sequence>
<proteinExistence type="predicted"/>